<evidence type="ECO:0000256" key="1">
    <source>
        <dbReference type="ARBA" id="ARBA00023125"/>
    </source>
</evidence>
<dbReference type="EMBL" id="JBHSEH010000024">
    <property type="protein sequence ID" value="MFC4427840.1"/>
    <property type="molecule type" value="Genomic_DNA"/>
</dbReference>
<evidence type="ECO:0000313" key="3">
    <source>
        <dbReference type="EMBL" id="MFC4427840.1"/>
    </source>
</evidence>
<organism evidence="3 4">
    <name type="scientific">Deinococcus navajonensis</name>
    <dbReference type="NCBI Taxonomy" id="309884"/>
    <lineage>
        <taxon>Bacteria</taxon>
        <taxon>Thermotogati</taxon>
        <taxon>Deinococcota</taxon>
        <taxon>Deinococci</taxon>
        <taxon>Deinococcales</taxon>
        <taxon>Deinococcaceae</taxon>
        <taxon>Deinococcus</taxon>
    </lineage>
</organism>
<gene>
    <name evidence="3" type="ORF">ACFOZ9_16600</name>
</gene>
<dbReference type="Gene3D" id="3.20.80.10">
    <property type="entry name" value="Regulatory factor, effector binding domain"/>
    <property type="match status" value="1"/>
</dbReference>
<dbReference type="PANTHER" id="PTHR30204:SF97">
    <property type="entry name" value="MERR FAMILY REGULATORY PROTEIN"/>
    <property type="match status" value="1"/>
</dbReference>
<dbReference type="PROSITE" id="PS00552">
    <property type="entry name" value="HTH_MERR_1"/>
    <property type="match status" value="1"/>
</dbReference>
<dbReference type="InterPro" id="IPR011256">
    <property type="entry name" value="Reg_factor_effector_dom_sf"/>
</dbReference>
<dbReference type="Pfam" id="PF13411">
    <property type="entry name" value="MerR_1"/>
    <property type="match status" value="1"/>
</dbReference>
<dbReference type="InterPro" id="IPR000551">
    <property type="entry name" value="MerR-type_HTH_dom"/>
</dbReference>
<dbReference type="RefSeq" id="WP_380041873.1">
    <property type="nucleotide sequence ID" value="NZ_JBHSEH010000024.1"/>
</dbReference>
<keyword evidence="1" id="KW-0238">DNA-binding</keyword>
<dbReference type="PANTHER" id="PTHR30204">
    <property type="entry name" value="REDOX-CYCLING DRUG-SENSING TRANSCRIPTIONAL ACTIVATOR SOXR"/>
    <property type="match status" value="1"/>
</dbReference>
<accession>A0ABV8XQP0</accession>
<dbReference type="PROSITE" id="PS50937">
    <property type="entry name" value="HTH_MERR_2"/>
    <property type="match status" value="1"/>
</dbReference>
<keyword evidence="4" id="KW-1185">Reference proteome</keyword>
<comment type="caution">
    <text evidence="3">The sequence shown here is derived from an EMBL/GenBank/DDBJ whole genome shotgun (WGS) entry which is preliminary data.</text>
</comment>
<dbReference type="InterPro" id="IPR047057">
    <property type="entry name" value="MerR_fam"/>
</dbReference>
<evidence type="ECO:0000313" key="4">
    <source>
        <dbReference type="Proteomes" id="UP001595998"/>
    </source>
</evidence>
<proteinExistence type="predicted"/>
<dbReference type="Gene3D" id="1.10.1660.10">
    <property type="match status" value="1"/>
</dbReference>
<feature type="domain" description="HTH merR-type" evidence="2">
    <location>
        <begin position="1"/>
        <end position="68"/>
    </location>
</feature>
<protein>
    <submittedName>
        <fullName evidence="3">MerR family transcriptional regulator</fullName>
    </submittedName>
</protein>
<reference evidence="4" key="1">
    <citation type="journal article" date="2019" name="Int. J. Syst. Evol. Microbiol.">
        <title>The Global Catalogue of Microorganisms (GCM) 10K type strain sequencing project: providing services to taxonomists for standard genome sequencing and annotation.</title>
        <authorList>
            <consortium name="The Broad Institute Genomics Platform"/>
            <consortium name="The Broad Institute Genome Sequencing Center for Infectious Disease"/>
            <person name="Wu L."/>
            <person name="Ma J."/>
        </authorList>
    </citation>
    <scope>NUCLEOTIDE SEQUENCE [LARGE SCALE GENOMIC DNA]</scope>
    <source>
        <strain evidence="4">CCUG 56029</strain>
    </source>
</reference>
<dbReference type="InterPro" id="IPR009061">
    <property type="entry name" value="DNA-bd_dom_put_sf"/>
</dbReference>
<dbReference type="SMART" id="SM00422">
    <property type="entry name" value="HTH_MERR"/>
    <property type="match status" value="1"/>
</dbReference>
<dbReference type="CDD" id="cd01107">
    <property type="entry name" value="HTH_BmrR"/>
    <property type="match status" value="1"/>
</dbReference>
<name>A0ABV8XQP0_9DEIO</name>
<evidence type="ECO:0000259" key="2">
    <source>
        <dbReference type="PROSITE" id="PS50937"/>
    </source>
</evidence>
<sequence length="267" mass="29349">MGAFAVQARLSHKALRLYDDLGLLQPAFVDPQTAYRFYAPEQLPRAGLIGLLRQLDLPLAQIRTLLDATPAEQIAQLRAHHARTEQAQARRGELTRYLIAKLEGHPMTHAYDVQSRSVPAQAVATLTRRVRVGQLESAILEGFAALEALLAAQQARASGAPFVIYHGEVNADSDGPIEICWPYAGLLRPSGEVSLREEPAHEEAYVTLTRAEFSFPHILQAYDATCAYAAAQGTGSALHPREVYPHDWSSLNDRDPAGDVAWPYTPH</sequence>
<dbReference type="Proteomes" id="UP001595998">
    <property type="component" value="Unassembled WGS sequence"/>
</dbReference>
<dbReference type="SUPFAM" id="SSF46955">
    <property type="entry name" value="Putative DNA-binding domain"/>
    <property type="match status" value="1"/>
</dbReference>